<evidence type="ECO:0000313" key="2">
    <source>
        <dbReference type="EMBL" id="VEH99404.1"/>
    </source>
</evidence>
<dbReference type="Gene3D" id="3.40.50.720">
    <property type="entry name" value="NAD(P)-binding Rossmann-like Domain"/>
    <property type="match status" value="1"/>
</dbReference>
<dbReference type="STRING" id="266748.HY04_10205"/>
<name>A0A448NRF1_9FLAO</name>
<dbReference type="AlphaFoldDB" id="A0A448NRF1"/>
<gene>
    <name evidence="2" type="ORF">NCTC13489_01519</name>
</gene>
<evidence type="ECO:0000259" key="1">
    <source>
        <dbReference type="Pfam" id="PF01370"/>
    </source>
</evidence>
<organism evidence="2 3">
    <name type="scientific">Kaistella antarctica</name>
    <dbReference type="NCBI Taxonomy" id="266748"/>
    <lineage>
        <taxon>Bacteria</taxon>
        <taxon>Pseudomonadati</taxon>
        <taxon>Bacteroidota</taxon>
        <taxon>Flavobacteriia</taxon>
        <taxon>Flavobacteriales</taxon>
        <taxon>Weeksellaceae</taxon>
        <taxon>Chryseobacterium group</taxon>
        <taxon>Kaistella</taxon>
    </lineage>
</organism>
<dbReference type="KEGG" id="cant:NCTC13489_01519"/>
<dbReference type="SUPFAM" id="SSF51735">
    <property type="entry name" value="NAD(P)-binding Rossmann-fold domains"/>
    <property type="match status" value="1"/>
</dbReference>
<evidence type="ECO:0000313" key="3">
    <source>
        <dbReference type="Proteomes" id="UP000270036"/>
    </source>
</evidence>
<dbReference type="InterPro" id="IPR050177">
    <property type="entry name" value="Lipid_A_modif_metabolic_enz"/>
</dbReference>
<feature type="domain" description="NAD-dependent epimerase/dehydratase" evidence="1">
    <location>
        <begin position="10"/>
        <end position="212"/>
    </location>
</feature>
<protein>
    <submittedName>
        <fullName evidence="2">UDP-galactose-4-epimerase</fullName>
    </submittedName>
</protein>
<reference evidence="2 3" key="1">
    <citation type="submission" date="2018-12" db="EMBL/GenBank/DDBJ databases">
        <authorList>
            <consortium name="Pathogen Informatics"/>
        </authorList>
    </citation>
    <scope>NUCLEOTIDE SEQUENCE [LARGE SCALE GENOMIC DNA]</scope>
    <source>
        <strain evidence="2 3">NCTC13489</strain>
    </source>
</reference>
<dbReference type="Pfam" id="PF01370">
    <property type="entry name" value="Epimerase"/>
    <property type="match status" value="1"/>
</dbReference>
<dbReference type="InterPro" id="IPR036291">
    <property type="entry name" value="NAD(P)-bd_dom_sf"/>
</dbReference>
<proteinExistence type="predicted"/>
<dbReference type="InterPro" id="IPR001509">
    <property type="entry name" value="Epimerase_deHydtase"/>
</dbReference>
<sequence length="305" mass="34110">MEIKQLKMKVIITGASGFVGQNLSKYLISEEHLIEGLSLRNDRWTLDKSADAIIHLAGKAHDTSNTSDAESYFVINRDLTITLFNRFLATGIRDFFYFSSVKAAADSVDGILEENDQANPHTPYGKSKLEAENYLLKQVLPAGKRLFIVRPCMIHGPGNKGNLNLLYKVVEKGLPWPLASFKNQRSFLSIDNLNFLILKMLQTPQINSGIYNFADDEHVSTNDLVQIIANVSGKKEKLWKLNSKFISSIAKAGDFLRLPLNSERLKKLTESYMVSNTKIKTSLGLSALPVTAKQGLEKTIKSFQK</sequence>
<dbReference type="PANTHER" id="PTHR43245">
    <property type="entry name" value="BIFUNCTIONAL POLYMYXIN RESISTANCE PROTEIN ARNA"/>
    <property type="match status" value="1"/>
</dbReference>
<accession>A0A448NRF1</accession>
<dbReference type="EMBL" id="LR134441">
    <property type="protein sequence ID" value="VEH99404.1"/>
    <property type="molecule type" value="Genomic_DNA"/>
</dbReference>
<dbReference type="PANTHER" id="PTHR43245:SF58">
    <property type="entry name" value="BLL5923 PROTEIN"/>
    <property type="match status" value="1"/>
</dbReference>
<dbReference type="Proteomes" id="UP000270036">
    <property type="component" value="Chromosome"/>
</dbReference>